<evidence type="ECO:0000313" key="2">
    <source>
        <dbReference type="EMBL" id="CAB4171537.1"/>
    </source>
</evidence>
<reference evidence="1" key="1">
    <citation type="submission" date="2020-04" db="EMBL/GenBank/DDBJ databases">
        <authorList>
            <person name="Chiriac C."/>
            <person name="Salcher M."/>
            <person name="Ghai R."/>
            <person name="Kavagutti S V."/>
        </authorList>
    </citation>
    <scope>NUCLEOTIDE SEQUENCE</scope>
</reference>
<dbReference type="EMBL" id="LR797309">
    <property type="protein sequence ID" value="CAB4201954.1"/>
    <property type="molecule type" value="Genomic_DNA"/>
</dbReference>
<dbReference type="EMBL" id="LR796880">
    <property type="protein sequence ID" value="CAB4171537.1"/>
    <property type="molecule type" value="Genomic_DNA"/>
</dbReference>
<dbReference type="EMBL" id="LR796955">
    <property type="protein sequence ID" value="CAB4177789.1"/>
    <property type="molecule type" value="Genomic_DNA"/>
</dbReference>
<sequence length="250" mass="25282">MPDPFNITNITPPRVPFLDERTGLVSREWYRFLLNMFTITGNGTQQPTLTITATAPLVITSGQNPNLTITKSALTRTNDTNVTLTLNGAPSTALLAATSITAGWTGVLSTARGGTGPWPITGGVLVGQGTSSAPAWSSTATAFGYLTGAGGAVTQTGSRTAGVTSNTPTGAITLFSAAGSPTPATFTVTNSTIAATDVVVLSVKSGAANNYSFNVSAVAAGSFNITFWAETGTATDAPVVNFVVLKGAAS</sequence>
<evidence type="ECO:0000313" key="4">
    <source>
        <dbReference type="EMBL" id="CAB4201954.1"/>
    </source>
</evidence>
<proteinExistence type="predicted"/>
<protein>
    <submittedName>
        <fullName evidence="1">Uncharacterized protein</fullName>
    </submittedName>
</protein>
<gene>
    <name evidence="3" type="ORF">UFOVP1010_50</name>
    <name evidence="4" type="ORF">UFOVP1359_38</name>
    <name evidence="1" type="ORF">UFOVP838_5</name>
    <name evidence="2" type="ORF">UFOVP932_9</name>
</gene>
<organism evidence="1">
    <name type="scientific">uncultured Caudovirales phage</name>
    <dbReference type="NCBI Taxonomy" id="2100421"/>
    <lineage>
        <taxon>Viruses</taxon>
        <taxon>Duplodnaviria</taxon>
        <taxon>Heunggongvirae</taxon>
        <taxon>Uroviricota</taxon>
        <taxon>Caudoviricetes</taxon>
        <taxon>Peduoviridae</taxon>
        <taxon>Maltschvirus</taxon>
        <taxon>Maltschvirus maltsch</taxon>
    </lineage>
</organism>
<evidence type="ECO:0000313" key="3">
    <source>
        <dbReference type="EMBL" id="CAB4177789.1"/>
    </source>
</evidence>
<evidence type="ECO:0000313" key="1">
    <source>
        <dbReference type="EMBL" id="CAB4166018.1"/>
    </source>
</evidence>
<name>A0A6J5P9Z1_9CAUD</name>
<accession>A0A6J5P9Z1</accession>
<dbReference type="EMBL" id="LR796792">
    <property type="protein sequence ID" value="CAB4166018.1"/>
    <property type="molecule type" value="Genomic_DNA"/>
</dbReference>